<keyword evidence="15" id="KW-1185">Reference proteome</keyword>
<dbReference type="FunFam" id="2.130.10.10:FF:000291">
    <property type="entry name" value="Cilia-and flagella-associated protein 52 isoform X1"/>
    <property type="match status" value="1"/>
</dbReference>
<dbReference type="PANTHER" id="PTHR13720">
    <property type="entry name" value="WD-40 REPEAT PROTEIN"/>
    <property type="match status" value="1"/>
</dbReference>
<accession>A0A401PDC9</accession>
<sequence>MAHETENFSQLQLESIIGFNGNVPFGLTVHPDCENIIYPLGCTTVVQNLKTSYQAFLESHTNNISFVAVSKSGKYIATGQVTYMGFKADIIIYNYVEKAVHAHMTLHQAKVEALAFSPNDLYLVSLGGQDDGSVVIWNIATKLSICGSPACVATAGNAQTVKFANNMDDTFITGGTGTLRLWLLDLPNRKIRATECQTGHLKRMVKCIEITKDDSFFYCGTTTGDILMISMKTGLLNNYGPLKNKFSLGITALVELKSGDILVGSGDGVVALCKAPNFKPLKKVQVEGGISSISLRGQGHQFFVGTFTSQIYRFNFTEFKEELITTCHSDAVLDVAFPCGTSDLFGTCSKGEIRIWHTPTNKELLRIVVPNMTCNAIEFMQDGKSIISAWNDGKVRAFTPETGKLMYTIHNAHADGVTAIAATSDCKKIISGGGEGQVRVWEISSKCYKFTAGLKEHTSNVSCIKMKKNDKECVTASFDGTCIIWDIVRYARNQMILANTLFKCVCYHPEEYQIITSGKDRKIGYWEVYDGSAIRELDGSLSGSVNGMDITANGDCFVTGGEDKLIKFWGYNEGEVTHIGVGHSGTINRIKISPSMKHMISVSSDGAILRWRYPYTN</sequence>
<evidence type="ECO:0000256" key="2">
    <source>
        <dbReference type="ARBA" id="ARBA00022490"/>
    </source>
</evidence>
<evidence type="ECO:0000256" key="10">
    <source>
        <dbReference type="ARBA" id="ARBA00029552"/>
    </source>
</evidence>
<dbReference type="InterPro" id="IPR019775">
    <property type="entry name" value="WD40_repeat_CS"/>
</dbReference>
<dbReference type="STRING" id="75743.A0A401PDC9"/>
<dbReference type="SUPFAM" id="SSF50978">
    <property type="entry name" value="WD40 repeat-like"/>
    <property type="match status" value="1"/>
</dbReference>
<keyword evidence="2" id="KW-0963">Cytoplasm</keyword>
<protein>
    <recommendedName>
        <fullName evidence="10">Cilia- and flagella-associated protein 52</fullName>
    </recommendedName>
</protein>
<dbReference type="Gene3D" id="2.130.10.10">
    <property type="entry name" value="YVTN repeat-like/Quinoprotein amine dehydrogenase"/>
    <property type="match status" value="3"/>
</dbReference>
<evidence type="ECO:0000313" key="15">
    <source>
        <dbReference type="Proteomes" id="UP000288216"/>
    </source>
</evidence>
<dbReference type="PANTHER" id="PTHR13720:SF14">
    <property type="entry name" value="CILIA- AND FLAGELLA-ASSOCIATED PROTEIN 52"/>
    <property type="match status" value="1"/>
</dbReference>
<dbReference type="PROSITE" id="PS50082">
    <property type="entry name" value="WD_REPEATS_2"/>
    <property type="match status" value="5"/>
</dbReference>
<dbReference type="OrthoDB" id="6252103at2759"/>
<evidence type="ECO:0000256" key="6">
    <source>
        <dbReference type="ARBA" id="ARBA00023069"/>
    </source>
</evidence>
<feature type="repeat" description="WD" evidence="13">
    <location>
        <begin position="410"/>
        <end position="445"/>
    </location>
</feature>
<comment type="function">
    <text evidence="11">Microtubule inner protein (MIP) part of the dynein-decorated doublet microtubules (DMTs) in cilia axoneme. Important for proper ciliary and flagellar beating. May act in cooperation with CFAP45 and axonemal dynein subunit DNAH11. May play a role in cell growth and/or survival.</text>
</comment>
<dbReference type="InterPro" id="IPR011047">
    <property type="entry name" value="Quinoprotein_ADH-like_sf"/>
</dbReference>
<evidence type="ECO:0000256" key="3">
    <source>
        <dbReference type="ARBA" id="ARBA00022574"/>
    </source>
</evidence>
<name>A0A401PDC9_SCYTO</name>
<dbReference type="AlphaFoldDB" id="A0A401PDC9"/>
<feature type="repeat" description="WD" evidence="13">
    <location>
        <begin position="454"/>
        <end position="487"/>
    </location>
</feature>
<evidence type="ECO:0000256" key="4">
    <source>
        <dbReference type="ARBA" id="ARBA00022737"/>
    </source>
</evidence>
<feature type="repeat" description="WD" evidence="13">
    <location>
        <begin position="580"/>
        <end position="617"/>
    </location>
</feature>
<keyword evidence="6" id="KW-0969">Cilium</keyword>
<evidence type="ECO:0000256" key="13">
    <source>
        <dbReference type="PROSITE-ProRule" id="PRU00221"/>
    </source>
</evidence>
<dbReference type="FunFam" id="2.130.10.10:FF:000173">
    <property type="entry name" value="Cilia- and flagella-associated protein 52"/>
    <property type="match status" value="1"/>
</dbReference>
<evidence type="ECO:0000313" key="14">
    <source>
        <dbReference type="EMBL" id="GCB71109.1"/>
    </source>
</evidence>
<keyword evidence="4" id="KW-0677">Repeat</keyword>
<dbReference type="InterPro" id="IPR015943">
    <property type="entry name" value="WD40/YVTN_repeat-like_dom_sf"/>
</dbReference>
<comment type="similarity">
    <text evidence="9">Belongs to the CFAP52 family.</text>
</comment>
<keyword evidence="8" id="KW-0966">Cell projection</keyword>
<dbReference type="Proteomes" id="UP000288216">
    <property type="component" value="Unassembled WGS sequence"/>
</dbReference>
<comment type="subunit">
    <text evidence="12">Microtubule inner protein component of sperm flagellar doublet microtubules. Interacts with BRCA2. Interacts with the CCT chaperonin complex. Interacts with HSP70. Interacts with AK8. Interacts with CFAP45. Interacts with DNAI1. Interacts with IQDC.</text>
</comment>
<dbReference type="InterPro" id="IPR001680">
    <property type="entry name" value="WD40_rpt"/>
</dbReference>
<evidence type="ECO:0000256" key="5">
    <source>
        <dbReference type="ARBA" id="ARBA00022846"/>
    </source>
</evidence>
<dbReference type="Pfam" id="PF00400">
    <property type="entry name" value="WD40"/>
    <property type="match status" value="5"/>
</dbReference>
<keyword evidence="7" id="KW-0206">Cytoskeleton</keyword>
<organism evidence="14 15">
    <name type="scientific">Scyliorhinus torazame</name>
    <name type="common">Cloudy catshark</name>
    <name type="synonym">Catulus torazame</name>
    <dbReference type="NCBI Taxonomy" id="75743"/>
    <lineage>
        <taxon>Eukaryota</taxon>
        <taxon>Metazoa</taxon>
        <taxon>Chordata</taxon>
        <taxon>Craniata</taxon>
        <taxon>Vertebrata</taxon>
        <taxon>Chondrichthyes</taxon>
        <taxon>Elasmobranchii</taxon>
        <taxon>Galeomorphii</taxon>
        <taxon>Galeoidea</taxon>
        <taxon>Carcharhiniformes</taxon>
        <taxon>Scyliorhinidae</taxon>
        <taxon>Scyliorhinus</taxon>
    </lineage>
</organism>
<dbReference type="PROSITE" id="PS50294">
    <property type="entry name" value="WD_REPEATS_REGION"/>
    <property type="match status" value="3"/>
</dbReference>
<feature type="repeat" description="WD" evidence="13">
    <location>
        <begin position="104"/>
        <end position="141"/>
    </location>
</feature>
<dbReference type="OMA" id="CWTNMLK"/>
<dbReference type="SMART" id="SM00320">
    <property type="entry name" value="WD40"/>
    <property type="match status" value="12"/>
</dbReference>
<keyword evidence="5" id="KW-0282">Flagellum</keyword>
<comment type="caution">
    <text evidence="14">The sequence shown here is derived from an EMBL/GenBank/DDBJ whole genome shotgun (WGS) entry which is preliminary data.</text>
</comment>
<evidence type="ECO:0000256" key="11">
    <source>
        <dbReference type="ARBA" id="ARBA00046056"/>
    </source>
</evidence>
<comment type="subcellular location">
    <subcellularLocation>
        <location evidence="1">Cytoplasm</location>
        <location evidence="1">Cytoskeleton</location>
        <location evidence="1">Flagellum axoneme</location>
    </subcellularLocation>
</comment>
<evidence type="ECO:0000256" key="1">
    <source>
        <dbReference type="ARBA" id="ARBA00004611"/>
    </source>
</evidence>
<gene>
    <name evidence="14" type="ORF">scyTo_0001458</name>
</gene>
<dbReference type="SUPFAM" id="SSF50998">
    <property type="entry name" value="Quinoprotein alcohol dehydrogenase-like"/>
    <property type="match status" value="1"/>
</dbReference>
<dbReference type="EMBL" id="BFAA01000330">
    <property type="protein sequence ID" value="GCB71109.1"/>
    <property type="molecule type" value="Genomic_DNA"/>
</dbReference>
<proteinExistence type="inferred from homology"/>
<dbReference type="InterPro" id="IPR036322">
    <property type="entry name" value="WD40_repeat_dom_sf"/>
</dbReference>
<dbReference type="PROSITE" id="PS00678">
    <property type="entry name" value="WD_REPEATS_1"/>
    <property type="match status" value="2"/>
</dbReference>
<reference evidence="14 15" key="1">
    <citation type="journal article" date="2018" name="Nat. Ecol. Evol.">
        <title>Shark genomes provide insights into elasmobranch evolution and the origin of vertebrates.</title>
        <authorList>
            <person name="Hara Y"/>
            <person name="Yamaguchi K"/>
            <person name="Onimaru K"/>
            <person name="Kadota M"/>
            <person name="Koyanagi M"/>
            <person name="Keeley SD"/>
            <person name="Tatsumi K"/>
            <person name="Tanaka K"/>
            <person name="Motone F"/>
            <person name="Kageyama Y"/>
            <person name="Nozu R"/>
            <person name="Adachi N"/>
            <person name="Nishimura O"/>
            <person name="Nakagawa R"/>
            <person name="Tanegashima C"/>
            <person name="Kiyatake I"/>
            <person name="Matsumoto R"/>
            <person name="Murakumo K"/>
            <person name="Nishida K"/>
            <person name="Terakita A"/>
            <person name="Kuratani S"/>
            <person name="Sato K"/>
            <person name="Hyodo S Kuraku.S."/>
        </authorList>
    </citation>
    <scope>NUCLEOTIDE SEQUENCE [LARGE SCALE GENOMIC DNA]</scope>
</reference>
<evidence type="ECO:0000256" key="8">
    <source>
        <dbReference type="ARBA" id="ARBA00023273"/>
    </source>
</evidence>
<keyword evidence="3 13" id="KW-0853">WD repeat</keyword>
<feature type="repeat" description="WD" evidence="13">
    <location>
        <begin position="542"/>
        <end position="579"/>
    </location>
</feature>
<dbReference type="FunFam" id="2.130.10.10:FF:000207">
    <property type="entry name" value="Cilia- and flagella-associated protein 52"/>
    <property type="match status" value="1"/>
</dbReference>
<evidence type="ECO:0000256" key="7">
    <source>
        <dbReference type="ARBA" id="ARBA00023212"/>
    </source>
</evidence>
<dbReference type="InterPro" id="IPR050630">
    <property type="entry name" value="WD_repeat_EMAP"/>
</dbReference>
<dbReference type="GO" id="GO:0005930">
    <property type="term" value="C:axoneme"/>
    <property type="evidence" value="ECO:0007669"/>
    <property type="project" value="UniProtKB-ARBA"/>
</dbReference>
<evidence type="ECO:0000256" key="12">
    <source>
        <dbReference type="ARBA" id="ARBA00047117"/>
    </source>
</evidence>
<evidence type="ECO:0000256" key="9">
    <source>
        <dbReference type="ARBA" id="ARBA00029456"/>
    </source>
</evidence>